<dbReference type="PANTHER" id="PTHR45089:SF42">
    <property type="entry name" value="J DOMAIN-CONTAINING PROTEIN"/>
    <property type="match status" value="1"/>
</dbReference>
<dbReference type="PRINTS" id="PR00625">
    <property type="entry name" value="JDOMAIN"/>
</dbReference>
<dbReference type="InterPro" id="IPR036869">
    <property type="entry name" value="J_dom_sf"/>
</dbReference>
<feature type="region of interest" description="Disordered" evidence="1">
    <location>
        <begin position="300"/>
        <end position="410"/>
    </location>
</feature>
<reference evidence="3 4" key="1">
    <citation type="journal article" date="2023" name="G3 (Bethesda)">
        <title>A chromosome-length genome assembly and annotation of blackberry (Rubus argutus, cv. 'Hillquist').</title>
        <authorList>
            <person name="Bruna T."/>
            <person name="Aryal R."/>
            <person name="Dudchenko O."/>
            <person name="Sargent D.J."/>
            <person name="Mead D."/>
            <person name="Buti M."/>
            <person name="Cavallini A."/>
            <person name="Hytonen T."/>
            <person name="Andres J."/>
            <person name="Pham M."/>
            <person name="Weisz D."/>
            <person name="Mascagni F."/>
            <person name="Usai G."/>
            <person name="Natali L."/>
            <person name="Bassil N."/>
            <person name="Fernandez G.E."/>
            <person name="Lomsadze A."/>
            <person name="Armour M."/>
            <person name="Olukolu B."/>
            <person name="Poorten T."/>
            <person name="Britton C."/>
            <person name="Davik J."/>
            <person name="Ashrafi H."/>
            <person name="Aiden E.L."/>
            <person name="Borodovsky M."/>
            <person name="Worthington M."/>
        </authorList>
    </citation>
    <scope>NUCLEOTIDE SEQUENCE [LARGE SCALE GENOMIC DNA]</scope>
    <source>
        <strain evidence="3">PI 553951</strain>
    </source>
</reference>
<proteinExistence type="predicted"/>
<dbReference type="InterPro" id="IPR001623">
    <property type="entry name" value="DnaJ_domain"/>
</dbReference>
<dbReference type="SMART" id="SM00271">
    <property type="entry name" value="DnaJ"/>
    <property type="match status" value="1"/>
</dbReference>
<evidence type="ECO:0000256" key="1">
    <source>
        <dbReference type="SAM" id="MobiDB-lite"/>
    </source>
</evidence>
<feature type="compositionally biased region" description="Polar residues" evidence="1">
    <location>
        <begin position="843"/>
        <end position="857"/>
    </location>
</feature>
<feature type="compositionally biased region" description="Basic and acidic residues" evidence="1">
    <location>
        <begin position="858"/>
        <end position="869"/>
    </location>
</feature>
<dbReference type="Proteomes" id="UP001457282">
    <property type="component" value="Unassembled WGS sequence"/>
</dbReference>
<dbReference type="AlphaFoldDB" id="A0AAW1W6U9"/>
<keyword evidence="4" id="KW-1185">Reference proteome</keyword>
<name>A0AAW1W6U9_RUBAR</name>
<evidence type="ECO:0000259" key="2">
    <source>
        <dbReference type="PROSITE" id="PS50076"/>
    </source>
</evidence>
<feature type="compositionally biased region" description="Basic and acidic residues" evidence="1">
    <location>
        <begin position="330"/>
        <end position="356"/>
    </location>
</feature>
<comment type="caution">
    <text evidence="3">The sequence shown here is derived from an EMBL/GenBank/DDBJ whole genome shotgun (WGS) entry which is preliminary data.</text>
</comment>
<feature type="domain" description="J" evidence="2">
    <location>
        <begin position="67"/>
        <end position="131"/>
    </location>
</feature>
<evidence type="ECO:0000313" key="4">
    <source>
        <dbReference type="Proteomes" id="UP001457282"/>
    </source>
</evidence>
<dbReference type="Pfam" id="PF00226">
    <property type="entry name" value="DnaJ"/>
    <property type="match status" value="1"/>
</dbReference>
<organism evidence="3 4">
    <name type="scientific">Rubus argutus</name>
    <name type="common">Southern blackberry</name>
    <dbReference type="NCBI Taxonomy" id="59490"/>
    <lineage>
        <taxon>Eukaryota</taxon>
        <taxon>Viridiplantae</taxon>
        <taxon>Streptophyta</taxon>
        <taxon>Embryophyta</taxon>
        <taxon>Tracheophyta</taxon>
        <taxon>Spermatophyta</taxon>
        <taxon>Magnoliopsida</taxon>
        <taxon>eudicotyledons</taxon>
        <taxon>Gunneridae</taxon>
        <taxon>Pentapetalae</taxon>
        <taxon>rosids</taxon>
        <taxon>fabids</taxon>
        <taxon>Rosales</taxon>
        <taxon>Rosaceae</taxon>
        <taxon>Rosoideae</taxon>
        <taxon>Rosoideae incertae sedis</taxon>
        <taxon>Rubus</taxon>
    </lineage>
</organism>
<gene>
    <name evidence="3" type="ORF">M0R45_028282</name>
</gene>
<dbReference type="CDD" id="cd06257">
    <property type="entry name" value="DnaJ"/>
    <property type="match status" value="1"/>
</dbReference>
<feature type="region of interest" description="Disordered" evidence="1">
    <location>
        <begin position="218"/>
        <end position="268"/>
    </location>
</feature>
<dbReference type="Pfam" id="PF11926">
    <property type="entry name" value="DUF3444"/>
    <property type="match status" value="2"/>
</dbReference>
<accession>A0AAW1W6U9</accession>
<dbReference type="EMBL" id="JBEDUW010000006">
    <property type="protein sequence ID" value="KAK9919701.1"/>
    <property type="molecule type" value="Genomic_DNA"/>
</dbReference>
<dbReference type="Gene3D" id="1.10.287.110">
    <property type="entry name" value="DnaJ domain"/>
    <property type="match status" value="1"/>
</dbReference>
<protein>
    <recommendedName>
        <fullName evidence="2">J domain-containing protein</fullName>
    </recommendedName>
</protein>
<dbReference type="SUPFAM" id="SSF46565">
    <property type="entry name" value="Chaperone J-domain"/>
    <property type="match status" value="1"/>
</dbReference>
<feature type="region of interest" description="Disordered" evidence="1">
    <location>
        <begin position="793"/>
        <end position="886"/>
    </location>
</feature>
<dbReference type="InterPro" id="IPR024593">
    <property type="entry name" value="DUF3444"/>
</dbReference>
<evidence type="ECO:0000313" key="3">
    <source>
        <dbReference type="EMBL" id="KAK9919701.1"/>
    </source>
</evidence>
<dbReference type="PANTHER" id="PTHR45089">
    <property type="entry name" value="DNAJ HEAT SHOCK AMINO-TERMINAL DOMAIN PROTEIN-RELATED"/>
    <property type="match status" value="1"/>
</dbReference>
<feature type="compositionally biased region" description="Polar residues" evidence="1">
    <location>
        <begin position="313"/>
        <end position="328"/>
    </location>
</feature>
<sequence length="1109" mass="124543">MECNKEEAVRAMQLSEIKMQKKDFIGARKMAQKAQRLCPDLENISQLLTVCEVHCTAENKLGGSEMDWYGILQIQQFENDVTIKKQYRKLALLLHPDKNKFAGSEAAFKLVGEANRVLADREKRSMYDIKYRVLARPGAIPKTTAYQSNIDLFVKKYTDAATNPQNIPQSQMPPNTFWTQCPFCLSKFKYYRDFVDRLLRCQRCRKAFEAFELREGVQHPESARNQFPKHHEPPSQGPPNLAAQSNGGTEKGNFTRFQNGDATFKPVSKVGTSADLGGASNSQKKDTWHGVELGKLGIETSKCGPVKSKDTGTLRNMNQEKGNSTFESGENLKTKNRARADSEHAVDKASELDGVHHPRRSPRNKQNLSTLVNNDDDDDFVNPPKRLRKGQLSGAVETENNNVAVGEHKKEVRQKVSFPLEESLPNKKSKTGEFELKVKAAAMPNNDESNFKADVSLVANVDVSSTPETFVAPDPQFHKFVLDEDRIGSLFKPNQTWALYDPADGMPRFYAFVKKVLTPGFKLKISWLEASPDDQGEIDWCEEELPVACGKFRLGSSEEITDHLMFSHQVHYTKGSGKKSLLVYPRKGETWAIYQDWDIGWSSEPEKHIPYRYEFVEVLSDFVEAYGIGVCYLGKVNGFVSLFQRTEQHGVIMFQVPPHELYRFSHQVPSFKMTGHEGYGVPPGSFELDTASLPTSIFDLSDVGDLKMDNRSKNTETNGLSCEFVEKVGSVSACTSIQEKNHLSVRETCMSKSPRKSDTEFVNYVKGKCTTNLNQGNHAQTEESAIPCRFDNRNNTQKKHQKNDSDRATFSLRRSPRDLSKNSTKSNVAMKCPDTAEDENHVSFPQSKINSTSSQCNDRMHSRVKDHHSSSPMKIPVSPPPSSSPACRLSQTEFYDFKGLKSKEKFSLGQIWALYSGGNGMPRTYAQVKRIEVRPNFRVHMAFLEPCSEQKTLYGPASCGTFKLKNGPTEVFSLSSFSHCLNAKIVVGRKVFEIKPRKGEVWALYKSRNPELTCPNLAKGECEIVEVLEDNGQSTMVAVLAEVKGFKSIFRAPIIQRSKAGVRDIPRAELHRFSHLCPAFQHSGESDSQLAGCWELDPLSIPGTVISLD</sequence>
<dbReference type="PROSITE" id="PS50076">
    <property type="entry name" value="DNAJ_2"/>
    <property type="match status" value="1"/>
</dbReference>